<feature type="region of interest" description="Disordered" evidence="1">
    <location>
        <begin position="309"/>
        <end position="332"/>
    </location>
</feature>
<accession>A0ABQ7JQD6</accession>
<feature type="compositionally biased region" description="Low complexity" evidence="1">
    <location>
        <begin position="104"/>
        <end position="114"/>
    </location>
</feature>
<evidence type="ECO:0000313" key="3">
    <source>
        <dbReference type="Proteomes" id="UP001194696"/>
    </source>
</evidence>
<keyword evidence="3" id="KW-1185">Reference proteome</keyword>
<feature type="region of interest" description="Disordered" evidence="1">
    <location>
        <begin position="1"/>
        <end position="82"/>
    </location>
</feature>
<organism evidence="2 3">
    <name type="scientific">Linnemannia gamsii</name>
    <dbReference type="NCBI Taxonomy" id="64522"/>
    <lineage>
        <taxon>Eukaryota</taxon>
        <taxon>Fungi</taxon>
        <taxon>Fungi incertae sedis</taxon>
        <taxon>Mucoromycota</taxon>
        <taxon>Mortierellomycotina</taxon>
        <taxon>Mortierellomycetes</taxon>
        <taxon>Mortierellales</taxon>
        <taxon>Mortierellaceae</taxon>
        <taxon>Linnemannia</taxon>
    </lineage>
</organism>
<reference evidence="2 3" key="1">
    <citation type="journal article" date="2020" name="Fungal Divers.">
        <title>Resolving the Mortierellaceae phylogeny through synthesis of multi-gene phylogenetics and phylogenomics.</title>
        <authorList>
            <person name="Vandepol N."/>
            <person name="Liber J."/>
            <person name="Desiro A."/>
            <person name="Na H."/>
            <person name="Kennedy M."/>
            <person name="Barry K."/>
            <person name="Grigoriev I.V."/>
            <person name="Miller A.N."/>
            <person name="O'Donnell K."/>
            <person name="Stajich J.E."/>
            <person name="Bonito G."/>
        </authorList>
    </citation>
    <scope>NUCLEOTIDE SEQUENCE [LARGE SCALE GENOMIC DNA]</scope>
    <source>
        <strain evidence="2 3">AD045</strain>
    </source>
</reference>
<comment type="caution">
    <text evidence="2">The sequence shown here is derived from an EMBL/GenBank/DDBJ whole genome shotgun (WGS) entry which is preliminary data.</text>
</comment>
<feature type="compositionally biased region" description="Basic and acidic residues" evidence="1">
    <location>
        <begin position="359"/>
        <end position="372"/>
    </location>
</feature>
<feature type="compositionally biased region" description="Basic and acidic residues" evidence="1">
    <location>
        <begin position="116"/>
        <end position="130"/>
    </location>
</feature>
<proteinExistence type="predicted"/>
<name>A0ABQ7JQD6_9FUNG</name>
<feature type="region of interest" description="Disordered" evidence="1">
    <location>
        <begin position="355"/>
        <end position="399"/>
    </location>
</feature>
<dbReference type="EMBL" id="JAAAIM010000945">
    <property type="protein sequence ID" value="KAG0283153.1"/>
    <property type="molecule type" value="Genomic_DNA"/>
</dbReference>
<evidence type="ECO:0000313" key="2">
    <source>
        <dbReference type="EMBL" id="KAG0283153.1"/>
    </source>
</evidence>
<feature type="compositionally biased region" description="Basic and acidic residues" evidence="1">
    <location>
        <begin position="46"/>
        <end position="79"/>
    </location>
</feature>
<feature type="compositionally biased region" description="Polar residues" evidence="1">
    <location>
        <begin position="458"/>
        <end position="474"/>
    </location>
</feature>
<feature type="region of interest" description="Disordered" evidence="1">
    <location>
        <begin position="104"/>
        <end position="140"/>
    </location>
</feature>
<feature type="compositionally biased region" description="Basic and acidic residues" evidence="1">
    <location>
        <begin position="28"/>
        <end position="38"/>
    </location>
</feature>
<feature type="region of interest" description="Disordered" evidence="1">
    <location>
        <begin position="452"/>
        <end position="476"/>
    </location>
</feature>
<dbReference type="Proteomes" id="UP001194696">
    <property type="component" value="Unassembled WGS sequence"/>
</dbReference>
<gene>
    <name evidence="2" type="ORF">BGZ96_012471</name>
</gene>
<protein>
    <submittedName>
        <fullName evidence="2">Uncharacterized protein</fullName>
    </submittedName>
</protein>
<evidence type="ECO:0000256" key="1">
    <source>
        <dbReference type="SAM" id="MobiDB-lite"/>
    </source>
</evidence>
<sequence>MVDSEPKQPLTPEVVDDVSAGFGVPGDNRQHAHQDETTLRVGPYYNDDHEYRSRRGGDRGVRDGDGEDGMRQMNDDDPHGNAARALTALSSGVGDHVRSSSCSGFQGFVGGQQSAPERDLERSQSERRENMMPSYSERPLLEAQEAFADATKGEREGSQQQNQRQHITMRPLALHLPLSAGMTPSLSSSALNISALTASESTSPISAQEEVIPLDTIITPQEQYAPYAPGERMQSLSHMLKDRLSLASLRTERGWDRIDMDVSEKKTVKEVPRQLMRRDDYQQYHDYYDRSLTSHQEFVAHSSRFMRVRPGTPPMYSTALQQGHDGSEEMRRQQWDFSHDNHSQHPEQRLQLRPQLHQKQQDQEQQQQHRVEPSNPIQDDSSTSHWIAHISPSPTMDPIAFKSKRKYTKKSSLDPQAMFEGRNLADFQLKQENNELLYSDRGLILKTQIPKKGRPISKHSTTSSQNTPTLTSLGNLPASHHYFNKTGSPSTLDTRSTWSRDFAHQPTPRSTPFQSNFASSYTFPVLFWWAVYVISSLSARTDSTPPKSDSS</sequence>
<feature type="compositionally biased region" description="Polar residues" evidence="1">
    <location>
        <begin position="375"/>
        <end position="385"/>
    </location>
</feature>